<comment type="caution">
    <text evidence="6">The sequence shown here is derived from an EMBL/GenBank/DDBJ whole genome shotgun (WGS) entry which is preliminary data.</text>
</comment>
<keyword evidence="7" id="KW-1185">Reference proteome</keyword>
<evidence type="ECO:0000256" key="3">
    <source>
        <dbReference type="ARBA" id="ARBA00023163"/>
    </source>
</evidence>
<sequence>MPGLRERKKAQTRKRLADTAFEMFRERGFDNVTVAEIADAAEVAVSTLFAYFPSKEALVFDESDAYEQALTAAVRERDAGVSILDALEQHLAPPEQPAVEGPSGAEFVELVKATPALLDYAARMRHRWETALAVALADEAGLPPDDLLATTLARYVLDAEFLATYGAHSPADLRAVFGKLRHGWADFGAQPSSG</sequence>
<dbReference type="PANTHER" id="PTHR30055:SF234">
    <property type="entry name" value="HTH-TYPE TRANSCRIPTIONAL REGULATOR BETI"/>
    <property type="match status" value="1"/>
</dbReference>
<keyword evidence="2 4" id="KW-0238">DNA-binding</keyword>
<accession>A0A7X6R1E5</accession>
<dbReference type="PRINTS" id="PR00455">
    <property type="entry name" value="HTHTETR"/>
</dbReference>
<dbReference type="GO" id="GO:0000976">
    <property type="term" value="F:transcription cis-regulatory region binding"/>
    <property type="evidence" value="ECO:0007669"/>
    <property type="project" value="TreeGrafter"/>
</dbReference>
<dbReference type="AlphaFoldDB" id="A0A7X6R1E5"/>
<feature type="DNA-binding region" description="H-T-H motif" evidence="4">
    <location>
        <begin position="33"/>
        <end position="52"/>
    </location>
</feature>
<evidence type="ECO:0000313" key="7">
    <source>
        <dbReference type="Proteomes" id="UP000540698"/>
    </source>
</evidence>
<evidence type="ECO:0000259" key="5">
    <source>
        <dbReference type="PROSITE" id="PS50977"/>
    </source>
</evidence>
<dbReference type="Proteomes" id="UP000540698">
    <property type="component" value="Unassembled WGS sequence"/>
</dbReference>
<evidence type="ECO:0000256" key="1">
    <source>
        <dbReference type="ARBA" id="ARBA00023015"/>
    </source>
</evidence>
<proteinExistence type="predicted"/>
<dbReference type="InterPro" id="IPR041347">
    <property type="entry name" value="MftR_C"/>
</dbReference>
<dbReference type="Pfam" id="PF17754">
    <property type="entry name" value="TetR_C_14"/>
    <property type="match status" value="1"/>
</dbReference>
<dbReference type="PANTHER" id="PTHR30055">
    <property type="entry name" value="HTH-TYPE TRANSCRIPTIONAL REGULATOR RUTR"/>
    <property type="match status" value="1"/>
</dbReference>
<dbReference type="SUPFAM" id="SSF46689">
    <property type="entry name" value="Homeodomain-like"/>
    <property type="match status" value="1"/>
</dbReference>
<evidence type="ECO:0000313" key="6">
    <source>
        <dbReference type="EMBL" id="NKY25102.1"/>
    </source>
</evidence>
<keyword evidence="1" id="KW-0805">Transcription regulation</keyword>
<gene>
    <name evidence="6" type="ORF">HGB38_02485</name>
</gene>
<dbReference type="EMBL" id="JAAXOS010000001">
    <property type="protein sequence ID" value="NKY25102.1"/>
    <property type="molecule type" value="Genomic_DNA"/>
</dbReference>
<protein>
    <submittedName>
        <fullName evidence="6">TetR family transcriptional regulator</fullName>
    </submittedName>
</protein>
<dbReference type="Gene3D" id="1.10.10.60">
    <property type="entry name" value="Homeodomain-like"/>
    <property type="match status" value="1"/>
</dbReference>
<dbReference type="Pfam" id="PF00440">
    <property type="entry name" value="TetR_N"/>
    <property type="match status" value="1"/>
</dbReference>
<feature type="domain" description="HTH tetR-type" evidence="5">
    <location>
        <begin position="10"/>
        <end position="70"/>
    </location>
</feature>
<dbReference type="InterPro" id="IPR050109">
    <property type="entry name" value="HTH-type_TetR-like_transc_reg"/>
</dbReference>
<reference evidence="6 7" key="1">
    <citation type="submission" date="2020-04" db="EMBL/GenBank/DDBJ databases">
        <title>MicrobeNet Type strains.</title>
        <authorList>
            <person name="Nicholson A.C."/>
        </authorList>
    </citation>
    <scope>NUCLEOTIDE SEQUENCE [LARGE SCALE GENOMIC DNA]</scope>
    <source>
        <strain evidence="6 7">DSM 44956</strain>
    </source>
</reference>
<dbReference type="InterPro" id="IPR009057">
    <property type="entry name" value="Homeodomain-like_sf"/>
</dbReference>
<evidence type="ECO:0000256" key="2">
    <source>
        <dbReference type="ARBA" id="ARBA00023125"/>
    </source>
</evidence>
<evidence type="ECO:0000256" key="4">
    <source>
        <dbReference type="PROSITE-ProRule" id="PRU00335"/>
    </source>
</evidence>
<name>A0A7X6R1E5_9NOCA</name>
<dbReference type="GO" id="GO:0003700">
    <property type="term" value="F:DNA-binding transcription factor activity"/>
    <property type="evidence" value="ECO:0007669"/>
    <property type="project" value="TreeGrafter"/>
</dbReference>
<dbReference type="PROSITE" id="PS50977">
    <property type="entry name" value="HTH_TETR_2"/>
    <property type="match status" value="1"/>
</dbReference>
<organism evidence="6 7">
    <name type="scientific">Nocardia gamkensis</name>
    <dbReference type="NCBI Taxonomy" id="352869"/>
    <lineage>
        <taxon>Bacteria</taxon>
        <taxon>Bacillati</taxon>
        <taxon>Actinomycetota</taxon>
        <taxon>Actinomycetes</taxon>
        <taxon>Mycobacteriales</taxon>
        <taxon>Nocardiaceae</taxon>
        <taxon>Nocardia</taxon>
    </lineage>
</organism>
<keyword evidence="3" id="KW-0804">Transcription</keyword>
<dbReference type="Gene3D" id="1.10.357.10">
    <property type="entry name" value="Tetracycline Repressor, domain 2"/>
    <property type="match status" value="1"/>
</dbReference>
<dbReference type="InterPro" id="IPR001647">
    <property type="entry name" value="HTH_TetR"/>
</dbReference>